<name>A0A1K1LHQ7_9BACT</name>
<dbReference type="Proteomes" id="UP000186323">
    <property type="component" value="Chromosome I"/>
</dbReference>
<keyword evidence="3" id="KW-1185">Reference proteome</keyword>
<proteinExistence type="predicted"/>
<sequence>MGHTETPCFRRERKRGSVLPKIRPMCNRGRSCPQGGSCSSCGSGQEKDRPRHAGSLSFKMWRECA</sequence>
<dbReference type="EMBL" id="LT630450">
    <property type="protein sequence ID" value="SFV74237.1"/>
    <property type="molecule type" value="Genomic_DNA"/>
</dbReference>
<feature type="compositionally biased region" description="Low complexity" evidence="1">
    <location>
        <begin position="29"/>
        <end position="44"/>
    </location>
</feature>
<evidence type="ECO:0000256" key="1">
    <source>
        <dbReference type="SAM" id="MobiDB-lite"/>
    </source>
</evidence>
<dbReference type="AlphaFoldDB" id="A0A1K1LHQ7"/>
<accession>A0A1K1LHQ7</accession>
<dbReference type="KEGG" id="dpg:DESPIGER_2416"/>
<organism evidence="2 3">
    <name type="scientific">Desulfovibrio piger</name>
    <dbReference type="NCBI Taxonomy" id="901"/>
    <lineage>
        <taxon>Bacteria</taxon>
        <taxon>Pseudomonadati</taxon>
        <taxon>Thermodesulfobacteriota</taxon>
        <taxon>Desulfovibrionia</taxon>
        <taxon>Desulfovibrionales</taxon>
        <taxon>Desulfovibrionaceae</taxon>
        <taxon>Desulfovibrio</taxon>
    </lineage>
</organism>
<evidence type="ECO:0000313" key="3">
    <source>
        <dbReference type="Proteomes" id="UP000186323"/>
    </source>
</evidence>
<evidence type="ECO:0000313" key="2">
    <source>
        <dbReference type="EMBL" id="SFV74237.1"/>
    </source>
</evidence>
<reference evidence="3" key="1">
    <citation type="submission" date="2016-10" db="EMBL/GenBank/DDBJ databases">
        <authorList>
            <person name="Wegmann U."/>
        </authorList>
    </citation>
    <scope>NUCLEOTIDE SEQUENCE [LARGE SCALE GENOMIC DNA]</scope>
</reference>
<protein>
    <submittedName>
        <fullName evidence="2">Uncharacterized protein</fullName>
    </submittedName>
</protein>
<gene>
    <name evidence="2" type="ORF">DESPIGER_2416</name>
</gene>
<feature type="region of interest" description="Disordered" evidence="1">
    <location>
        <begin position="29"/>
        <end position="53"/>
    </location>
</feature>